<reference evidence="1" key="1">
    <citation type="submission" date="2018-02" db="EMBL/GenBank/DDBJ databases">
        <title>Rhizophora mucronata_Transcriptome.</title>
        <authorList>
            <person name="Meera S.P."/>
            <person name="Sreeshan A."/>
            <person name="Augustine A."/>
        </authorList>
    </citation>
    <scope>NUCLEOTIDE SEQUENCE</scope>
    <source>
        <tissue evidence="1">Leaf</tissue>
    </source>
</reference>
<dbReference type="EMBL" id="GGEC01084727">
    <property type="protein sequence ID" value="MBX65211.1"/>
    <property type="molecule type" value="Transcribed_RNA"/>
</dbReference>
<sequence length="31" mass="3448">MSHWTSITVLTTSLFVIGNLKSSHVLQCVNM</sequence>
<name>A0A2P2QDZ3_RHIMU</name>
<protein>
    <submittedName>
        <fullName evidence="1">Uncharacterized protein</fullName>
    </submittedName>
</protein>
<dbReference type="AlphaFoldDB" id="A0A2P2QDZ3"/>
<evidence type="ECO:0000313" key="1">
    <source>
        <dbReference type="EMBL" id="MBX65211.1"/>
    </source>
</evidence>
<accession>A0A2P2QDZ3</accession>
<organism evidence="1">
    <name type="scientific">Rhizophora mucronata</name>
    <name type="common">Asiatic mangrove</name>
    <dbReference type="NCBI Taxonomy" id="61149"/>
    <lineage>
        <taxon>Eukaryota</taxon>
        <taxon>Viridiplantae</taxon>
        <taxon>Streptophyta</taxon>
        <taxon>Embryophyta</taxon>
        <taxon>Tracheophyta</taxon>
        <taxon>Spermatophyta</taxon>
        <taxon>Magnoliopsida</taxon>
        <taxon>eudicotyledons</taxon>
        <taxon>Gunneridae</taxon>
        <taxon>Pentapetalae</taxon>
        <taxon>rosids</taxon>
        <taxon>fabids</taxon>
        <taxon>Malpighiales</taxon>
        <taxon>Rhizophoraceae</taxon>
        <taxon>Rhizophora</taxon>
    </lineage>
</organism>
<proteinExistence type="predicted"/>